<organism evidence="3 4">
    <name type="scientific">Amycolatopsis acidicola</name>
    <dbReference type="NCBI Taxonomy" id="2596893"/>
    <lineage>
        <taxon>Bacteria</taxon>
        <taxon>Bacillati</taxon>
        <taxon>Actinomycetota</taxon>
        <taxon>Actinomycetes</taxon>
        <taxon>Pseudonocardiales</taxon>
        <taxon>Pseudonocardiaceae</taxon>
        <taxon>Amycolatopsis</taxon>
    </lineage>
</organism>
<dbReference type="RefSeq" id="WP_144749927.1">
    <property type="nucleotide sequence ID" value="NZ_VMNW02000070.1"/>
</dbReference>
<gene>
    <name evidence="3" type="ORF">FPZ12_033160</name>
</gene>
<feature type="region of interest" description="Disordered" evidence="1">
    <location>
        <begin position="1"/>
        <end position="21"/>
    </location>
</feature>
<keyword evidence="4" id="KW-1185">Reference proteome</keyword>
<evidence type="ECO:0000313" key="3">
    <source>
        <dbReference type="EMBL" id="KAA9153974.1"/>
    </source>
</evidence>
<keyword evidence="2" id="KW-0472">Membrane</keyword>
<feature type="transmembrane region" description="Helical" evidence="2">
    <location>
        <begin position="142"/>
        <end position="162"/>
    </location>
</feature>
<dbReference type="AlphaFoldDB" id="A0A5N0UR68"/>
<feature type="transmembrane region" description="Helical" evidence="2">
    <location>
        <begin position="191"/>
        <end position="218"/>
    </location>
</feature>
<accession>A0A5N0UR68</accession>
<protein>
    <submittedName>
        <fullName evidence="3">ABC transporter permease</fullName>
    </submittedName>
</protein>
<evidence type="ECO:0000256" key="1">
    <source>
        <dbReference type="SAM" id="MobiDB-lite"/>
    </source>
</evidence>
<comment type="caution">
    <text evidence="3">The sequence shown here is derived from an EMBL/GenBank/DDBJ whole genome shotgun (WGS) entry which is preliminary data.</text>
</comment>
<feature type="transmembrane region" description="Helical" evidence="2">
    <location>
        <begin position="94"/>
        <end position="122"/>
    </location>
</feature>
<proteinExistence type="predicted"/>
<evidence type="ECO:0000256" key="2">
    <source>
        <dbReference type="SAM" id="Phobius"/>
    </source>
</evidence>
<reference evidence="3" key="1">
    <citation type="submission" date="2019-09" db="EMBL/GenBank/DDBJ databases">
        <authorList>
            <person name="Teo W.F.A."/>
            <person name="Duangmal K."/>
        </authorList>
    </citation>
    <scope>NUCLEOTIDE SEQUENCE [LARGE SCALE GENOMIC DNA]</scope>
    <source>
        <strain evidence="3">K81G1</strain>
    </source>
</reference>
<dbReference type="InterPro" id="IPR030802">
    <property type="entry name" value="Permease_MalE"/>
</dbReference>
<keyword evidence="2" id="KW-1133">Transmembrane helix</keyword>
<dbReference type="GO" id="GO:0043190">
    <property type="term" value="C:ATP-binding cassette (ABC) transporter complex"/>
    <property type="evidence" value="ECO:0007669"/>
    <property type="project" value="InterPro"/>
</dbReference>
<evidence type="ECO:0000313" key="4">
    <source>
        <dbReference type="Proteomes" id="UP000319769"/>
    </source>
</evidence>
<dbReference type="Pfam" id="PF02405">
    <property type="entry name" value="MlaE"/>
    <property type="match status" value="1"/>
</dbReference>
<dbReference type="EMBL" id="VMNW02000070">
    <property type="protein sequence ID" value="KAA9153974.1"/>
    <property type="molecule type" value="Genomic_DNA"/>
</dbReference>
<dbReference type="PANTHER" id="PTHR30188:SF4">
    <property type="entry name" value="PROTEIN TRIGALACTOSYLDIACYLGLYCEROL 1, CHLOROPLASTIC"/>
    <property type="match status" value="1"/>
</dbReference>
<dbReference type="GO" id="GO:0005548">
    <property type="term" value="F:phospholipid transporter activity"/>
    <property type="evidence" value="ECO:0007669"/>
    <property type="project" value="TreeGrafter"/>
</dbReference>
<feature type="compositionally biased region" description="Gly residues" evidence="1">
    <location>
        <begin position="12"/>
        <end position="21"/>
    </location>
</feature>
<feature type="transmembrane region" description="Helical" evidence="2">
    <location>
        <begin position="278"/>
        <end position="299"/>
    </location>
</feature>
<keyword evidence="2" id="KW-0812">Transmembrane</keyword>
<dbReference type="Proteomes" id="UP000319769">
    <property type="component" value="Unassembled WGS sequence"/>
</dbReference>
<dbReference type="OrthoDB" id="5243306at2"/>
<sequence length="307" mass="32646">MRESQGRPAWPGEGGDSAGSGLGSAAVLADRPTGPPPVFETPPLAGKLPGGVFGLLEQAGAMAQLLGEVVWSAIRRPVGYWRAVRDEMYTLLKLCWFPMILAVFTFGVMVAILGINFTTLIGANNRYGQYFFIASVREFSPWINSMVVAGIIGAALAADLGARRVREELDALKVLGMDPVRELVLPRVVSAVFMTALLNMVAIMIAVLSGLFGIIVFGGVSGGEYFSTLYANLTPVEVWGSFIKSAVFGLVIGVVCSYKGFTAQGGAIGVGRAVNQAVVISFVVIWLVDFAFSSIMLGLNPEMQTVR</sequence>
<name>A0A5N0UR68_9PSEU</name>
<feature type="transmembrane region" description="Helical" evidence="2">
    <location>
        <begin position="238"/>
        <end position="258"/>
    </location>
</feature>
<dbReference type="PANTHER" id="PTHR30188">
    <property type="entry name" value="ABC TRANSPORTER PERMEASE PROTEIN-RELATED"/>
    <property type="match status" value="1"/>
</dbReference>